<name>A0A0G4NYS8_PENC3</name>
<keyword evidence="3" id="KW-1185">Reference proteome</keyword>
<accession>A0A0G4NYS8</accession>
<dbReference type="InterPro" id="IPR036390">
    <property type="entry name" value="WH_DNA-bd_sf"/>
</dbReference>
<feature type="chain" id="PRO_5005194889" evidence="1">
    <location>
        <begin position="27"/>
        <end position="276"/>
    </location>
</feature>
<reference evidence="2 3" key="1">
    <citation type="journal article" date="2014" name="Nat. Commun.">
        <title>Multiple recent horizontal transfers of a large genomic region in cheese making fungi.</title>
        <authorList>
            <person name="Cheeseman K."/>
            <person name="Ropars J."/>
            <person name="Renault P."/>
            <person name="Dupont J."/>
            <person name="Gouzy J."/>
            <person name="Branca A."/>
            <person name="Abraham A.L."/>
            <person name="Ceppi M."/>
            <person name="Conseiller E."/>
            <person name="Debuchy R."/>
            <person name="Malagnac F."/>
            <person name="Goarin A."/>
            <person name="Silar P."/>
            <person name="Lacoste S."/>
            <person name="Sallet E."/>
            <person name="Bensimon A."/>
            <person name="Giraud T."/>
            <person name="Brygoo Y."/>
        </authorList>
    </citation>
    <scope>NUCLEOTIDE SEQUENCE [LARGE SCALE GENOMIC DNA]</scope>
    <source>
        <strain evidence="3">FM 013</strain>
    </source>
</reference>
<keyword evidence="1" id="KW-0732">Signal</keyword>
<dbReference type="AlphaFoldDB" id="A0A0G4NYS8"/>
<proteinExistence type="predicted"/>
<dbReference type="STRING" id="1429867.A0A0G4NYS8"/>
<dbReference type="InterPro" id="IPR008914">
    <property type="entry name" value="PEBP"/>
</dbReference>
<dbReference type="Proteomes" id="UP000053732">
    <property type="component" value="Unassembled WGS sequence"/>
</dbReference>
<gene>
    <name evidence="2" type="ORF">PCAMFM013_S003g000031</name>
</gene>
<feature type="signal peptide" evidence="1">
    <location>
        <begin position="1"/>
        <end position="26"/>
    </location>
</feature>
<sequence>MTIPYTGMRLVPAFFAIAAAATAGSAGRVPPELAVIGEPSTVLKVTYSVASSKFSFKPSISKDAPQPHLHDLGLSNTNRYLLLVVDPGWNKTSPPSVIVHTVVANLTTNVNSTSKANIIATYIAPQPNSGTHNYTLFLFSQPPNFSIPTGIEAPVAANYFRVTSSNGTSAGTAATTTTRTVASSTSSGAVINMVANNYLAGALTLVGAAAFNIAQIVLASGGAITFAALADKYGLPEADMRRLVHHAIFEEPRNNEAVHTRDSMLEAEVGERDDFE</sequence>
<protein>
    <submittedName>
        <fullName evidence="2">Phosphatidylethanolamine-binding protein PEBP</fullName>
    </submittedName>
</protein>
<dbReference type="SUPFAM" id="SSF46785">
    <property type="entry name" value="Winged helix' DNA-binding domain"/>
    <property type="match status" value="1"/>
</dbReference>
<dbReference type="SUPFAM" id="SSF49777">
    <property type="entry name" value="PEBP-like"/>
    <property type="match status" value="1"/>
</dbReference>
<organism evidence="2 3">
    <name type="scientific">Penicillium camemberti (strain FM 013)</name>
    <dbReference type="NCBI Taxonomy" id="1429867"/>
    <lineage>
        <taxon>Eukaryota</taxon>
        <taxon>Fungi</taxon>
        <taxon>Dikarya</taxon>
        <taxon>Ascomycota</taxon>
        <taxon>Pezizomycotina</taxon>
        <taxon>Eurotiomycetes</taxon>
        <taxon>Eurotiomycetidae</taxon>
        <taxon>Eurotiales</taxon>
        <taxon>Aspergillaceae</taxon>
        <taxon>Penicillium</taxon>
    </lineage>
</organism>
<dbReference type="Gene3D" id="3.90.280.10">
    <property type="entry name" value="PEBP-like"/>
    <property type="match status" value="1"/>
</dbReference>
<evidence type="ECO:0000256" key="1">
    <source>
        <dbReference type="SAM" id="SignalP"/>
    </source>
</evidence>
<dbReference type="Pfam" id="PF01161">
    <property type="entry name" value="PBP"/>
    <property type="match status" value="1"/>
</dbReference>
<evidence type="ECO:0000313" key="3">
    <source>
        <dbReference type="Proteomes" id="UP000053732"/>
    </source>
</evidence>
<dbReference type="EMBL" id="HG793136">
    <property type="protein sequence ID" value="CRL19240.1"/>
    <property type="molecule type" value="Genomic_DNA"/>
</dbReference>
<evidence type="ECO:0000313" key="2">
    <source>
        <dbReference type="EMBL" id="CRL19240.1"/>
    </source>
</evidence>
<dbReference type="InterPro" id="IPR036610">
    <property type="entry name" value="PEBP-like_sf"/>
</dbReference>